<comment type="caution">
    <text evidence="1">The sequence shown here is derived from an EMBL/GenBank/DDBJ whole genome shotgun (WGS) entry which is preliminary data.</text>
</comment>
<evidence type="ECO:0000313" key="1">
    <source>
        <dbReference type="EMBL" id="KAI0041223.1"/>
    </source>
</evidence>
<keyword evidence="2" id="KW-1185">Reference proteome</keyword>
<reference evidence="1" key="2">
    <citation type="journal article" date="2022" name="New Phytol.">
        <title>Evolutionary transition to the ectomycorrhizal habit in the genomes of a hyperdiverse lineage of mushroom-forming fungi.</title>
        <authorList>
            <person name="Looney B."/>
            <person name="Miyauchi S."/>
            <person name="Morin E."/>
            <person name="Drula E."/>
            <person name="Courty P.E."/>
            <person name="Kohler A."/>
            <person name="Kuo A."/>
            <person name="LaButti K."/>
            <person name="Pangilinan J."/>
            <person name="Lipzen A."/>
            <person name="Riley R."/>
            <person name="Andreopoulos W."/>
            <person name="He G."/>
            <person name="Johnson J."/>
            <person name="Nolan M."/>
            <person name="Tritt A."/>
            <person name="Barry K.W."/>
            <person name="Grigoriev I.V."/>
            <person name="Nagy L.G."/>
            <person name="Hibbett D."/>
            <person name="Henrissat B."/>
            <person name="Matheny P.B."/>
            <person name="Labbe J."/>
            <person name="Martin F.M."/>
        </authorList>
    </citation>
    <scope>NUCLEOTIDE SEQUENCE</scope>
    <source>
        <strain evidence="1">FP105234-sp</strain>
    </source>
</reference>
<gene>
    <name evidence="1" type="ORF">FA95DRAFT_1565588</name>
</gene>
<dbReference type="EMBL" id="MU276136">
    <property type="protein sequence ID" value="KAI0041223.1"/>
    <property type="molecule type" value="Genomic_DNA"/>
</dbReference>
<reference evidence="1" key="1">
    <citation type="submission" date="2021-02" db="EMBL/GenBank/DDBJ databases">
        <authorList>
            <consortium name="DOE Joint Genome Institute"/>
            <person name="Ahrendt S."/>
            <person name="Looney B.P."/>
            <person name="Miyauchi S."/>
            <person name="Morin E."/>
            <person name="Drula E."/>
            <person name="Courty P.E."/>
            <person name="Chicoki N."/>
            <person name="Fauchery L."/>
            <person name="Kohler A."/>
            <person name="Kuo A."/>
            <person name="Labutti K."/>
            <person name="Pangilinan J."/>
            <person name="Lipzen A."/>
            <person name="Riley R."/>
            <person name="Andreopoulos W."/>
            <person name="He G."/>
            <person name="Johnson J."/>
            <person name="Barry K.W."/>
            <person name="Grigoriev I.V."/>
            <person name="Nagy L."/>
            <person name="Hibbett D."/>
            <person name="Henrissat B."/>
            <person name="Matheny P.B."/>
            <person name="Labbe J."/>
            <person name="Martin F."/>
        </authorList>
    </citation>
    <scope>NUCLEOTIDE SEQUENCE</scope>
    <source>
        <strain evidence="1">FP105234-sp</strain>
    </source>
</reference>
<organism evidence="1 2">
    <name type="scientific">Auriscalpium vulgare</name>
    <dbReference type="NCBI Taxonomy" id="40419"/>
    <lineage>
        <taxon>Eukaryota</taxon>
        <taxon>Fungi</taxon>
        <taxon>Dikarya</taxon>
        <taxon>Basidiomycota</taxon>
        <taxon>Agaricomycotina</taxon>
        <taxon>Agaricomycetes</taxon>
        <taxon>Russulales</taxon>
        <taxon>Auriscalpiaceae</taxon>
        <taxon>Auriscalpium</taxon>
    </lineage>
</organism>
<sequence length="110" mass="11900">MASPTRFSGFVGPWLLFTNYRTPALLLSPTVPISTPCIPKLYFAVSPSHCPRRRCAATNWDRSQASESAGEGRGVQVAASVAMLIARIRCVQHQHSDFGPQHGWTCASGA</sequence>
<evidence type="ECO:0000313" key="2">
    <source>
        <dbReference type="Proteomes" id="UP000814033"/>
    </source>
</evidence>
<accession>A0ACB8RB24</accession>
<protein>
    <submittedName>
        <fullName evidence="1">Uncharacterized protein</fullName>
    </submittedName>
</protein>
<proteinExistence type="predicted"/>
<name>A0ACB8RB24_9AGAM</name>
<dbReference type="Proteomes" id="UP000814033">
    <property type="component" value="Unassembled WGS sequence"/>
</dbReference>